<sequence length="381" mass="44507">MISCPGQMVEAMVHKSLENQLLLPAQKDTPTLVRKGNLILVQKGNLIQRNLIQAQRIPNRVLTPRRQEVLNHRTMSKKNMQYIFLRMGLPILLCLFISLLALERNAKSLKNRKLLQINEEVLPRNLHRRWEVRRPLNLKNRHRLVLEERRLLSINPVSDYLVLFIAVFKEQERNVHPVRFPAKARVKGVIVNLQAKVNIPVRVRRGLLVLVEAVKVKRRVVAHPRVWEGIVLKVQLETALKVRVEAVLKVGVREKVARSRKLKSVKKFRLGMPLLFKRLRNLISQWWYCQSKIVWNQLPKFQPQFHNYQYHILMKPPPTVSFLIRTKKPPKPYDPSSFEERKPRKSLQVVLHEQFCTPRVISYILGAVIVSIIVIVVVCSG</sequence>
<keyword evidence="1" id="KW-1133">Transmembrane helix</keyword>
<feature type="transmembrane region" description="Helical" evidence="1">
    <location>
        <begin position="360"/>
        <end position="379"/>
    </location>
</feature>
<dbReference type="AlphaFoldDB" id="A0A8S9XUX8"/>
<keyword evidence="1" id="KW-0472">Membrane</keyword>
<accession>A0A8S9XUX8</accession>
<feature type="transmembrane region" description="Helical" evidence="1">
    <location>
        <begin position="83"/>
        <end position="102"/>
    </location>
</feature>
<reference evidence="2" key="1">
    <citation type="journal article" date="2021" name="Mol. Ecol. Resour.">
        <title>Apolygus lucorum genome provides insights into omnivorousness and mesophyll feeding.</title>
        <authorList>
            <person name="Liu Y."/>
            <person name="Liu H."/>
            <person name="Wang H."/>
            <person name="Huang T."/>
            <person name="Liu B."/>
            <person name="Yang B."/>
            <person name="Yin L."/>
            <person name="Li B."/>
            <person name="Zhang Y."/>
            <person name="Zhang S."/>
            <person name="Jiang F."/>
            <person name="Zhang X."/>
            <person name="Ren Y."/>
            <person name="Wang B."/>
            <person name="Wang S."/>
            <person name="Lu Y."/>
            <person name="Wu K."/>
            <person name="Fan W."/>
            <person name="Wang G."/>
        </authorList>
    </citation>
    <scope>NUCLEOTIDE SEQUENCE</scope>
    <source>
        <strain evidence="2">12Hb</strain>
    </source>
</reference>
<gene>
    <name evidence="2" type="ORF">GE061_012947</name>
</gene>
<evidence type="ECO:0000313" key="3">
    <source>
        <dbReference type="Proteomes" id="UP000466442"/>
    </source>
</evidence>
<keyword evidence="3" id="KW-1185">Reference proteome</keyword>
<evidence type="ECO:0000256" key="1">
    <source>
        <dbReference type="SAM" id="Phobius"/>
    </source>
</evidence>
<organism evidence="2 3">
    <name type="scientific">Apolygus lucorum</name>
    <name type="common">Small green plant bug</name>
    <name type="synonym">Lygocoris lucorum</name>
    <dbReference type="NCBI Taxonomy" id="248454"/>
    <lineage>
        <taxon>Eukaryota</taxon>
        <taxon>Metazoa</taxon>
        <taxon>Ecdysozoa</taxon>
        <taxon>Arthropoda</taxon>
        <taxon>Hexapoda</taxon>
        <taxon>Insecta</taxon>
        <taxon>Pterygota</taxon>
        <taxon>Neoptera</taxon>
        <taxon>Paraneoptera</taxon>
        <taxon>Hemiptera</taxon>
        <taxon>Heteroptera</taxon>
        <taxon>Panheteroptera</taxon>
        <taxon>Cimicomorpha</taxon>
        <taxon>Miridae</taxon>
        <taxon>Mirini</taxon>
        <taxon>Apolygus</taxon>
    </lineage>
</organism>
<name>A0A8S9XUX8_APOLU</name>
<keyword evidence="1" id="KW-0812">Transmembrane</keyword>
<protein>
    <submittedName>
        <fullName evidence="2">Uncharacterized protein</fullName>
    </submittedName>
</protein>
<evidence type="ECO:0000313" key="2">
    <source>
        <dbReference type="EMBL" id="KAF6212424.1"/>
    </source>
</evidence>
<dbReference type="Proteomes" id="UP000466442">
    <property type="component" value="Unassembled WGS sequence"/>
</dbReference>
<dbReference type="EMBL" id="WIXP02000004">
    <property type="protein sequence ID" value="KAF6212424.1"/>
    <property type="molecule type" value="Genomic_DNA"/>
</dbReference>
<proteinExistence type="predicted"/>
<comment type="caution">
    <text evidence="2">The sequence shown here is derived from an EMBL/GenBank/DDBJ whole genome shotgun (WGS) entry which is preliminary data.</text>
</comment>